<evidence type="ECO:0000313" key="3">
    <source>
        <dbReference type="Proteomes" id="UP000268014"/>
    </source>
</evidence>
<evidence type="ECO:0000256" key="1">
    <source>
        <dbReference type="SAM" id="MobiDB-lite"/>
    </source>
</evidence>
<proteinExistence type="predicted"/>
<feature type="compositionally biased region" description="Basic and acidic residues" evidence="1">
    <location>
        <begin position="1"/>
        <end position="20"/>
    </location>
</feature>
<name>A0A0N4WTR8_HAEPC</name>
<dbReference type="AlphaFoldDB" id="A0A0N4WTR8"/>
<evidence type="ECO:0000313" key="2">
    <source>
        <dbReference type="EMBL" id="VDO54975.1"/>
    </source>
</evidence>
<feature type="region of interest" description="Disordered" evidence="1">
    <location>
        <begin position="1"/>
        <end position="21"/>
    </location>
</feature>
<dbReference type="Proteomes" id="UP000268014">
    <property type="component" value="Unassembled WGS sequence"/>
</dbReference>
<organism evidence="4">
    <name type="scientific">Haemonchus placei</name>
    <name type="common">Barber's pole worm</name>
    <dbReference type="NCBI Taxonomy" id="6290"/>
    <lineage>
        <taxon>Eukaryota</taxon>
        <taxon>Metazoa</taxon>
        <taxon>Ecdysozoa</taxon>
        <taxon>Nematoda</taxon>
        <taxon>Chromadorea</taxon>
        <taxon>Rhabditida</taxon>
        <taxon>Rhabditina</taxon>
        <taxon>Rhabditomorpha</taxon>
        <taxon>Strongyloidea</taxon>
        <taxon>Trichostrongylidae</taxon>
        <taxon>Haemonchus</taxon>
    </lineage>
</organism>
<sequence length="43" mass="5130">MPEYHPGHGHRERDAGDPRSRFKFMRPGQYYSRGHFIKAIEDV</sequence>
<dbReference type="WBParaSite" id="HPLM_0001499901-mRNA-1">
    <property type="protein sequence ID" value="HPLM_0001499901-mRNA-1"/>
    <property type="gene ID" value="HPLM_0001499901"/>
</dbReference>
<reference evidence="2 3" key="2">
    <citation type="submission" date="2018-11" db="EMBL/GenBank/DDBJ databases">
        <authorList>
            <consortium name="Pathogen Informatics"/>
        </authorList>
    </citation>
    <scope>NUCLEOTIDE SEQUENCE [LARGE SCALE GENOMIC DNA]</scope>
    <source>
        <strain evidence="2 3">MHpl1</strain>
    </source>
</reference>
<protein>
    <submittedName>
        <fullName evidence="4">Fumarate hydratase</fullName>
    </submittedName>
</protein>
<dbReference type="EMBL" id="UZAF01018788">
    <property type="protein sequence ID" value="VDO54975.1"/>
    <property type="molecule type" value="Genomic_DNA"/>
</dbReference>
<keyword evidence="3" id="KW-1185">Reference proteome</keyword>
<gene>
    <name evidence="2" type="ORF">HPLM_LOCUS14991</name>
</gene>
<evidence type="ECO:0000313" key="4">
    <source>
        <dbReference type="WBParaSite" id="HPLM_0001499901-mRNA-1"/>
    </source>
</evidence>
<accession>A0A0N4WTR8</accession>
<reference evidence="4" key="1">
    <citation type="submission" date="2017-02" db="UniProtKB">
        <authorList>
            <consortium name="WormBaseParasite"/>
        </authorList>
    </citation>
    <scope>IDENTIFICATION</scope>
</reference>